<feature type="transmembrane region" description="Helical" evidence="1">
    <location>
        <begin position="66"/>
        <end position="84"/>
    </location>
</feature>
<protein>
    <recommendedName>
        <fullName evidence="4">Brain protein I3</fullName>
    </recommendedName>
</protein>
<dbReference type="EMBL" id="WJBH02000010">
    <property type="protein sequence ID" value="KAI9551832.1"/>
    <property type="molecule type" value="Genomic_DNA"/>
</dbReference>
<keyword evidence="1" id="KW-0812">Transmembrane</keyword>
<gene>
    <name evidence="2" type="ORF">GHT06_022168</name>
</gene>
<organism evidence="2 3">
    <name type="scientific">Daphnia sinensis</name>
    <dbReference type="NCBI Taxonomy" id="1820382"/>
    <lineage>
        <taxon>Eukaryota</taxon>
        <taxon>Metazoa</taxon>
        <taxon>Ecdysozoa</taxon>
        <taxon>Arthropoda</taxon>
        <taxon>Crustacea</taxon>
        <taxon>Branchiopoda</taxon>
        <taxon>Diplostraca</taxon>
        <taxon>Cladocera</taxon>
        <taxon>Anomopoda</taxon>
        <taxon>Daphniidae</taxon>
        <taxon>Daphnia</taxon>
        <taxon>Daphnia similis group</taxon>
    </lineage>
</organism>
<proteinExistence type="predicted"/>
<evidence type="ECO:0008006" key="4">
    <source>
        <dbReference type="Google" id="ProtNLM"/>
    </source>
</evidence>
<dbReference type="Pfam" id="PF10164">
    <property type="entry name" value="BRI3"/>
    <property type="match status" value="1"/>
</dbReference>
<keyword evidence="3" id="KW-1185">Reference proteome</keyword>
<evidence type="ECO:0000256" key="1">
    <source>
        <dbReference type="SAM" id="Phobius"/>
    </source>
</evidence>
<accession>A0AAD5KGQ1</accession>
<name>A0AAD5KGQ1_9CRUS</name>
<dbReference type="Proteomes" id="UP000820818">
    <property type="component" value="Linkage Group LG10"/>
</dbReference>
<reference evidence="2 3" key="1">
    <citation type="submission" date="2022-05" db="EMBL/GenBank/DDBJ databases">
        <title>A multi-omics perspective on studying reproductive biology in Daphnia sinensis.</title>
        <authorList>
            <person name="Jia J."/>
        </authorList>
    </citation>
    <scope>NUCLEOTIDE SEQUENCE [LARGE SCALE GENOMIC DNA]</scope>
    <source>
        <strain evidence="2 3">WSL</strain>
    </source>
</reference>
<keyword evidence="1" id="KW-0472">Membrane</keyword>
<sequence>MEYPSNNPPPYSSGAPQQQYQPVQVYVANPPPPPGPTVVAVEVVPLGGRCGRCQLGVVREHFTLCGWLWAIFFFPIGLICLFSMRLNSCNRCGAIYN</sequence>
<comment type="caution">
    <text evidence="2">The sequence shown here is derived from an EMBL/GenBank/DDBJ whole genome shotgun (WGS) entry which is preliminary data.</text>
</comment>
<dbReference type="AlphaFoldDB" id="A0AAD5KGQ1"/>
<keyword evidence="1" id="KW-1133">Transmembrane helix</keyword>
<dbReference type="PANTHER" id="PTHR13551:SF2">
    <property type="entry name" value="BRAIN PROTEIN I3"/>
    <property type="match status" value="1"/>
</dbReference>
<dbReference type="PANTHER" id="PTHR13551">
    <property type="entry name" value="BRAIN PROTEIN I3"/>
    <property type="match status" value="1"/>
</dbReference>
<evidence type="ECO:0000313" key="3">
    <source>
        <dbReference type="Proteomes" id="UP000820818"/>
    </source>
</evidence>
<evidence type="ECO:0000313" key="2">
    <source>
        <dbReference type="EMBL" id="KAI9551832.1"/>
    </source>
</evidence>
<dbReference type="InterPro" id="IPR019317">
    <property type="entry name" value="BRI3"/>
</dbReference>